<sequence length="167" mass="18316">MTVIRIQRQTPKGEQGPASGAFQAPVHGYAPRMERGSSKHGPQLDDEMARETRVLTQGSGGGRTEEWREAEPAGDGQPEPNWALEGSIDVAEGDETDADRRDWRARVGSFLHKSDFPAGREDLVNTAQAENAPPEVLAALEKLPVDGRYANARELWGALGLRIDERF</sequence>
<reference evidence="3" key="1">
    <citation type="journal article" date="2019" name="Int. J. Syst. Evol. Microbiol.">
        <title>The Global Catalogue of Microorganisms (GCM) 10K type strain sequencing project: providing services to taxonomists for standard genome sequencing and annotation.</title>
        <authorList>
            <consortium name="The Broad Institute Genomics Platform"/>
            <consortium name="The Broad Institute Genome Sequencing Center for Infectious Disease"/>
            <person name="Wu L."/>
            <person name="Ma J."/>
        </authorList>
    </citation>
    <scope>NUCLEOTIDE SEQUENCE [LARGE SCALE GENOMIC DNA]</scope>
    <source>
        <strain evidence="3">CGMCC 4.7289</strain>
    </source>
</reference>
<feature type="region of interest" description="Disordered" evidence="1">
    <location>
        <begin position="1"/>
        <end position="83"/>
    </location>
</feature>
<dbReference type="Proteomes" id="UP001595816">
    <property type="component" value="Unassembled WGS sequence"/>
</dbReference>
<name>A0ABV8LXF9_9ACTN</name>
<dbReference type="RefSeq" id="WP_253756304.1">
    <property type="nucleotide sequence ID" value="NZ_JAMZDZ010000001.1"/>
</dbReference>
<dbReference type="InterPro" id="IPR021527">
    <property type="entry name" value="DUF2795"/>
</dbReference>
<gene>
    <name evidence="2" type="ORF">ACFOZ4_32940</name>
</gene>
<dbReference type="EMBL" id="JBHSAY010000021">
    <property type="protein sequence ID" value="MFC4135445.1"/>
    <property type="molecule type" value="Genomic_DNA"/>
</dbReference>
<evidence type="ECO:0000256" key="1">
    <source>
        <dbReference type="SAM" id="MobiDB-lite"/>
    </source>
</evidence>
<evidence type="ECO:0000313" key="3">
    <source>
        <dbReference type="Proteomes" id="UP001595816"/>
    </source>
</evidence>
<proteinExistence type="predicted"/>
<organism evidence="2 3">
    <name type="scientific">Hamadaea flava</name>
    <dbReference type="NCBI Taxonomy" id="1742688"/>
    <lineage>
        <taxon>Bacteria</taxon>
        <taxon>Bacillati</taxon>
        <taxon>Actinomycetota</taxon>
        <taxon>Actinomycetes</taxon>
        <taxon>Micromonosporales</taxon>
        <taxon>Micromonosporaceae</taxon>
        <taxon>Hamadaea</taxon>
    </lineage>
</organism>
<accession>A0ABV8LXF9</accession>
<comment type="caution">
    <text evidence="2">The sequence shown here is derived from an EMBL/GenBank/DDBJ whole genome shotgun (WGS) entry which is preliminary data.</text>
</comment>
<keyword evidence="3" id="KW-1185">Reference proteome</keyword>
<evidence type="ECO:0000313" key="2">
    <source>
        <dbReference type="EMBL" id="MFC4135445.1"/>
    </source>
</evidence>
<dbReference type="Pfam" id="PF11387">
    <property type="entry name" value="DUF2795"/>
    <property type="match status" value="1"/>
</dbReference>
<protein>
    <submittedName>
        <fullName evidence="2">DUF2795 domain-containing protein</fullName>
    </submittedName>
</protein>